<organism evidence="3 4">
    <name type="scientific">Caerostris extrusa</name>
    <name type="common">Bark spider</name>
    <name type="synonym">Caerostris bankana</name>
    <dbReference type="NCBI Taxonomy" id="172846"/>
    <lineage>
        <taxon>Eukaryota</taxon>
        <taxon>Metazoa</taxon>
        <taxon>Ecdysozoa</taxon>
        <taxon>Arthropoda</taxon>
        <taxon>Chelicerata</taxon>
        <taxon>Arachnida</taxon>
        <taxon>Araneae</taxon>
        <taxon>Araneomorphae</taxon>
        <taxon>Entelegynae</taxon>
        <taxon>Araneoidea</taxon>
        <taxon>Araneidae</taxon>
        <taxon>Caerostris</taxon>
    </lineage>
</organism>
<dbReference type="InterPro" id="IPR003961">
    <property type="entry name" value="FN3_dom"/>
</dbReference>
<dbReference type="Pfam" id="PF00041">
    <property type="entry name" value="fn3"/>
    <property type="match status" value="6"/>
</dbReference>
<comment type="caution">
    <text evidence="3">The sequence shown here is derived from an EMBL/GenBank/DDBJ whole genome shotgun (WGS) entry which is preliminary data.</text>
</comment>
<evidence type="ECO:0000259" key="2">
    <source>
        <dbReference type="PROSITE" id="PS50853"/>
    </source>
</evidence>
<dbReference type="SMART" id="SM00060">
    <property type="entry name" value="FN3"/>
    <property type="match status" value="7"/>
</dbReference>
<dbReference type="Proteomes" id="UP001054945">
    <property type="component" value="Unassembled WGS sequence"/>
</dbReference>
<dbReference type="InterPro" id="IPR013783">
    <property type="entry name" value="Ig-like_fold"/>
</dbReference>
<feature type="domain" description="Fibronectin type-III" evidence="2">
    <location>
        <begin position="332"/>
        <end position="421"/>
    </location>
</feature>
<feature type="domain" description="Fibronectin type-III" evidence="2">
    <location>
        <begin position="698"/>
        <end position="786"/>
    </location>
</feature>
<keyword evidence="3" id="KW-0675">Receptor</keyword>
<feature type="domain" description="Fibronectin type-III" evidence="2">
    <location>
        <begin position="425"/>
        <end position="515"/>
    </location>
</feature>
<evidence type="ECO:0000313" key="3">
    <source>
        <dbReference type="EMBL" id="GIZ00810.1"/>
    </source>
</evidence>
<dbReference type="InterPro" id="IPR050713">
    <property type="entry name" value="RTP_Phos/Ushers"/>
</dbReference>
<dbReference type="PANTHER" id="PTHR46957">
    <property type="entry name" value="CYTOKINE RECEPTOR"/>
    <property type="match status" value="1"/>
</dbReference>
<reference evidence="3 4" key="1">
    <citation type="submission" date="2021-06" db="EMBL/GenBank/DDBJ databases">
        <title>Caerostris extrusa draft genome.</title>
        <authorList>
            <person name="Kono N."/>
            <person name="Arakawa K."/>
        </authorList>
    </citation>
    <scope>NUCLEOTIDE SEQUENCE [LARGE SCALE GENOMIC DNA]</scope>
</reference>
<dbReference type="CDD" id="cd00063">
    <property type="entry name" value="FN3"/>
    <property type="match status" value="7"/>
</dbReference>
<dbReference type="EMBL" id="BPLR01001209">
    <property type="protein sequence ID" value="GIZ00810.1"/>
    <property type="molecule type" value="Genomic_DNA"/>
</dbReference>
<dbReference type="PROSITE" id="PS50853">
    <property type="entry name" value="FN3"/>
    <property type="match status" value="6"/>
</dbReference>
<sequence length="918" mass="105146">MLPLEKGLPVEKLLWFLSHSLLSHTQWIGKGWFCDEQWDECRQWQRWYWCVFFLGLADTSVAQTTVTALQNEESNAITTAPENETTLLPIQTTTEENLMVDILMGFLNLTTDYENETKFDTESTNNDNLVTTDSCEAPWNVTVTKNLDISWTGAKRDGTVFVSIVRELDETYDADCLQKIEFSEHFNERQSPPLLKRPCYNSMYNISVELRCDNRIIHSFEQTVYTEPDVPSEITATQVTTTSFLVSWTPPPGPVEEYKVKVNSEELPATIPSLLKKDLTPESMYHVSVAARNKYEWSSWSKEISVLTKKNLWMFIKVSTLIELNQVNDLPVPQNVNGTALTDTVIRVHWDKVTLENYRIFYQVKWYESDKNSSKTFNTTNTTTMLSGLTAFTEYHIQICAGTHGAIGSFSEVIAVRTSSGVPAEPNDLYADKVDSISIALKWKDPTPFRGPILYYTVNWISNNSSVAFQEETNETFYRIEDLMPLNSYSISVSATTEAGTGRRAPQILVQTKQCKKSPKQQQQHNSSMGRSLCRKRHHKMVCSDFGTNRREKRFETLPNSFMTVHNLEPFTSYTFQVRAWSDNGASKFSNQLEVKTNIGTPLPPEKVYPRKVTNTSIEVMWKESPMFENLVIYHTVRWGAADLFREETSNRTYPPFLIRDLEPFTNYTIEVKSETIDGPGPWAEPIIVQTDVGIPLVPRNVTAYDVTNTTVMVKWDEPYPNRGPIEFYTIEWDEEDSATNVTTAFLSYFIDNLTPYQEYSIRVCAKTKEGFGDWSDPVTIQTSVGVYQAKLKQLGLNLATLIHLQFQWHQKKVSITLTKEDSLKVRWEEPSPYRGNITWYTIRWTERDSTVSSNVVTTDKHYIIANLSAYTWYTIQVRASTEVGDGDWSDPVEGRTNIGIPSIPRNLTEKKSTSRTP</sequence>
<accession>A0AAV4Y1E7</accession>
<dbReference type="AlphaFoldDB" id="A0AAV4Y1E7"/>
<feature type="compositionally biased region" description="Basic and acidic residues" evidence="1">
    <location>
        <begin position="908"/>
        <end position="918"/>
    </location>
</feature>
<dbReference type="GO" id="GO:0016020">
    <property type="term" value="C:membrane"/>
    <property type="evidence" value="ECO:0007669"/>
    <property type="project" value="UniProtKB-SubCell"/>
</dbReference>
<dbReference type="Gene3D" id="2.60.40.10">
    <property type="entry name" value="Immunoglobulins"/>
    <property type="match status" value="7"/>
</dbReference>
<feature type="domain" description="Fibronectin type-III" evidence="2">
    <location>
        <begin position="230"/>
        <end position="311"/>
    </location>
</feature>
<dbReference type="PANTHER" id="PTHR46957:SF3">
    <property type="entry name" value="CYTOKINE RECEPTOR"/>
    <property type="match status" value="1"/>
</dbReference>
<feature type="domain" description="Fibronectin type-III" evidence="2">
    <location>
        <begin position="810"/>
        <end position="900"/>
    </location>
</feature>
<evidence type="ECO:0000256" key="1">
    <source>
        <dbReference type="SAM" id="MobiDB-lite"/>
    </source>
</evidence>
<gene>
    <name evidence="3" type="primary">DCC</name>
    <name evidence="3" type="ORF">CEXT_742421</name>
</gene>
<feature type="domain" description="Fibronectin type-III" evidence="2">
    <location>
        <begin position="604"/>
        <end position="694"/>
    </location>
</feature>
<protein>
    <submittedName>
        <fullName evidence="3">Netrin receptor DCC</fullName>
    </submittedName>
</protein>
<dbReference type="InterPro" id="IPR036116">
    <property type="entry name" value="FN3_sf"/>
</dbReference>
<feature type="region of interest" description="Disordered" evidence="1">
    <location>
        <begin position="889"/>
        <end position="918"/>
    </location>
</feature>
<name>A0AAV4Y1E7_CAEEX</name>
<evidence type="ECO:0000313" key="4">
    <source>
        <dbReference type="Proteomes" id="UP001054945"/>
    </source>
</evidence>
<proteinExistence type="predicted"/>
<keyword evidence="4" id="KW-1185">Reference proteome</keyword>
<dbReference type="SUPFAM" id="SSF49265">
    <property type="entry name" value="Fibronectin type III"/>
    <property type="match status" value="4"/>
</dbReference>